<dbReference type="Proteomes" id="UP001219525">
    <property type="component" value="Unassembled WGS sequence"/>
</dbReference>
<protein>
    <submittedName>
        <fullName evidence="1">Uncharacterized protein</fullName>
    </submittedName>
</protein>
<gene>
    <name evidence="1" type="ORF">GGX14DRAFT_331962</name>
</gene>
<reference evidence="1" key="1">
    <citation type="submission" date="2023-03" db="EMBL/GenBank/DDBJ databases">
        <title>Massive genome expansion in bonnet fungi (Mycena s.s.) driven by repeated elements and novel gene families across ecological guilds.</title>
        <authorList>
            <consortium name="Lawrence Berkeley National Laboratory"/>
            <person name="Harder C.B."/>
            <person name="Miyauchi S."/>
            <person name="Viragh M."/>
            <person name="Kuo A."/>
            <person name="Thoen E."/>
            <person name="Andreopoulos B."/>
            <person name="Lu D."/>
            <person name="Skrede I."/>
            <person name="Drula E."/>
            <person name="Henrissat B."/>
            <person name="Morin E."/>
            <person name="Kohler A."/>
            <person name="Barry K."/>
            <person name="LaButti K."/>
            <person name="Morin E."/>
            <person name="Salamov A."/>
            <person name="Lipzen A."/>
            <person name="Mereny Z."/>
            <person name="Hegedus B."/>
            <person name="Baldrian P."/>
            <person name="Stursova M."/>
            <person name="Weitz H."/>
            <person name="Taylor A."/>
            <person name="Grigoriev I.V."/>
            <person name="Nagy L.G."/>
            <person name="Martin F."/>
            <person name="Kauserud H."/>
        </authorList>
    </citation>
    <scope>NUCLEOTIDE SEQUENCE</scope>
    <source>
        <strain evidence="1">9144</strain>
    </source>
</reference>
<accession>A0AAD6VMD2</accession>
<comment type="caution">
    <text evidence="1">The sequence shown here is derived from an EMBL/GenBank/DDBJ whole genome shotgun (WGS) entry which is preliminary data.</text>
</comment>
<dbReference type="AlphaFoldDB" id="A0AAD6VMD2"/>
<feature type="non-terminal residue" evidence="1">
    <location>
        <position position="1"/>
    </location>
</feature>
<dbReference type="EMBL" id="JARJCW010000014">
    <property type="protein sequence ID" value="KAJ7217244.1"/>
    <property type="molecule type" value="Genomic_DNA"/>
</dbReference>
<keyword evidence="2" id="KW-1185">Reference proteome</keyword>
<sequence length="76" mass="8184">IIAWVTGGASTIIRLFGPESLGGLGNFGERIDAEAKRTGKDSVEIGDAIFRHTDGSVINIPGLPPMHDYEFFPQKV</sequence>
<organism evidence="1 2">
    <name type="scientific">Mycena pura</name>
    <dbReference type="NCBI Taxonomy" id="153505"/>
    <lineage>
        <taxon>Eukaryota</taxon>
        <taxon>Fungi</taxon>
        <taxon>Dikarya</taxon>
        <taxon>Basidiomycota</taxon>
        <taxon>Agaricomycotina</taxon>
        <taxon>Agaricomycetes</taxon>
        <taxon>Agaricomycetidae</taxon>
        <taxon>Agaricales</taxon>
        <taxon>Marasmiineae</taxon>
        <taxon>Mycenaceae</taxon>
        <taxon>Mycena</taxon>
    </lineage>
</organism>
<evidence type="ECO:0000313" key="2">
    <source>
        <dbReference type="Proteomes" id="UP001219525"/>
    </source>
</evidence>
<evidence type="ECO:0000313" key="1">
    <source>
        <dbReference type="EMBL" id="KAJ7217244.1"/>
    </source>
</evidence>
<name>A0AAD6VMD2_9AGAR</name>
<proteinExistence type="predicted"/>
<feature type="non-terminal residue" evidence="1">
    <location>
        <position position="76"/>
    </location>
</feature>